<feature type="compositionally biased region" description="Basic and acidic residues" evidence="1">
    <location>
        <begin position="11"/>
        <end position="26"/>
    </location>
</feature>
<proteinExistence type="predicted"/>
<dbReference type="EMBL" id="QGKW02001911">
    <property type="protein sequence ID" value="KAF2567971.1"/>
    <property type="molecule type" value="Genomic_DNA"/>
</dbReference>
<feature type="region of interest" description="Disordered" evidence="1">
    <location>
        <begin position="1"/>
        <end position="88"/>
    </location>
</feature>
<accession>A0A8S9IDM9</accession>
<dbReference type="Proteomes" id="UP000712281">
    <property type="component" value="Unassembled WGS sequence"/>
</dbReference>
<protein>
    <submittedName>
        <fullName evidence="2">Uncharacterized protein</fullName>
    </submittedName>
</protein>
<feature type="compositionally biased region" description="Basic and acidic residues" evidence="1">
    <location>
        <begin position="117"/>
        <end position="129"/>
    </location>
</feature>
<name>A0A8S9IDM9_BRACR</name>
<evidence type="ECO:0000313" key="2">
    <source>
        <dbReference type="EMBL" id="KAF2567971.1"/>
    </source>
</evidence>
<feature type="compositionally biased region" description="Basic and acidic residues" evidence="1">
    <location>
        <begin position="33"/>
        <end position="46"/>
    </location>
</feature>
<comment type="caution">
    <text evidence="2">The sequence shown here is derived from an EMBL/GenBank/DDBJ whole genome shotgun (WGS) entry which is preliminary data.</text>
</comment>
<dbReference type="AlphaFoldDB" id="A0A8S9IDM9"/>
<reference evidence="2" key="1">
    <citation type="submission" date="2019-12" db="EMBL/GenBank/DDBJ databases">
        <title>Genome sequencing and annotation of Brassica cretica.</title>
        <authorList>
            <person name="Studholme D.J."/>
            <person name="Sarris P.F."/>
        </authorList>
    </citation>
    <scope>NUCLEOTIDE SEQUENCE</scope>
    <source>
        <strain evidence="2">PFS-001/15</strain>
        <tissue evidence="2">Leaf</tissue>
    </source>
</reference>
<gene>
    <name evidence="2" type="ORF">F2Q68_00027984</name>
</gene>
<evidence type="ECO:0000256" key="1">
    <source>
        <dbReference type="SAM" id="MobiDB-lite"/>
    </source>
</evidence>
<sequence length="162" mass="19042">MNSPGPYSRTEVNRNGENTKRTKAPDSKAPLLQERRPGDRSQRDNMDNVWKLIDSRYAPREDYRQAPRSSAKKSLKFDEEKPPPISKSQAAVPVLSFVKEKEKSLYEQTLEEEETMDKEILNKPDKPMEKERRRILMQKNSRGFLLISPWRNHTSWLWNGNL</sequence>
<feature type="compositionally biased region" description="Basic and acidic residues" evidence="1">
    <location>
        <begin position="53"/>
        <end position="65"/>
    </location>
</feature>
<feature type="region of interest" description="Disordered" evidence="1">
    <location>
        <begin position="110"/>
        <end position="129"/>
    </location>
</feature>
<organism evidence="2 3">
    <name type="scientific">Brassica cretica</name>
    <name type="common">Mustard</name>
    <dbReference type="NCBI Taxonomy" id="69181"/>
    <lineage>
        <taxon>Eukaryota</taxon>
        <taxon>Viridiplantae</taxon>
        <taxon>Streptophyta</taxon>
        <taxon>Embryophyta</taxon>
        <taxon>Tracheophyta</taxon>
        <taxon>Spermatophyta</taxon>
        <taxon>Magnoliopsida</taxon>
        <taxon>eudicotyledons</taxon>
        <taxon>Gunneridae</taxon>
        <taxon>Pentapetalae</taxon>
        <taxon>rosids</taxon>
        <taxon>malvids</taxon>
        <taxon>Brassicales</taxon>
        <taxon>Brassicaceae</taxon>
        <taxon>Brassiceae</taxon>
        <taxon>Brassica</taxon>
    </lineage>
</organism>
<evidence type="ECO:0000313" key="3">
    <source>
        <dbReference type="Proteomes" id="UP000712281"/>
    </source>
</evidence>